<protein>
    <submittedName>
        <fullName evidence="2">Uncharacterized protein</fullName>
    </submittedName>
</protein>
<keyword evidence="1" id="KW-1133">Transmembrane helix</keyword>
<evidence type="ECO:0000313" key="3">
    <source>
        <dbReference type="Proteomes" id="UP001328107"/>
    </source>
</evidence>
<accession>A0AAN5CKQ1</accession>
<reference evidence="3" key="1">
    <citation type="submission" date="2022-10" db="EMBL/GenBank/DDBJ databases">
        <title>Genome assembly of Pristionchus species.</title>
        <authorList>
            <person name="Yoshida K."/>
            <person name="Sommer R.J."/>
        </authorList>
    </citation>
    <scope>NUCLEOTIDE SEQUENCE [LARGE SCALE GENOMIC DNA]</scope>
    <source>
        <strain evidence="3">RS5460</strain>
    </source>
</reference>
<keyword evidence="1" id="KW-0472">Membrane</keyword>
<comment type="caution">
    <text evidence="2">The sequence shown here is derived from an EMBL/GenBank/DDBJ whole genome shotgun (WGS) entry which is preliminary data.</text>
</comment>
<dbReference type="EMBL" id="BTRK01000004">
    <property type="protein sequence ID" value="GMR46218.1"/>
    <property type="molecule type" value="Genomic_DNA"/>
</dbReference>
<gene>
    <name evidence="2" type="ORF">PMAYCL1PPCAC_16413</name>
</gene>
<sequence length="84" mass="9706">SKYASMTAIFTNHISLEQLELYLFQFSARTEKYKSVSVFIGTILFCGFTFILKSFRSLRSVCFLSWGCLRSRLVSEKLPLMAFV</sequence>
<feature type="non-terminal residue" evidence="2">
    <location>
        <position position="84"/>
    </location>
</feature>
<evidence type="ECO:0000256" key="1">
    <source>
        <dbReference type="SAM" id="Phobius"/>
    </source>
</evidence>
<evidence type="ECO:0000313" key="2">
    <source>
        <dbReference type="EMBL" id="GMR46218.1"/>
    </source>
</evidence>
<name>A0AAN5CKQ1_9BILA</name>
<organism evidence="2 3">
    <name type="scientific">Pristionchus mayeri</name>
    <dbReference type="NCBI Taxonomy" id="1317129"/>
    <lineage>
        <taxon>Eukaryota</taxon>
        <taxon>Metazoa</taxon>
        <taxon>Ecdysozoa</taxon>
        <taxon>Nematoda</taxon>
        <taxon>Chromadorea</taxon>
        <taxon>Rhabditida</taxon>
        <taxon>Rhabditina</taxon>
        <taxon>Diplogasteromorpha</taxon>
        <taxon>Diplogasteroidea</taxon>
        <taxon>Neodiplogasteridae</taxon>
        <taxon>Pristionchus</taxon>
    </lineage>
</organism>
<proteinExistence type="predicted"/>
<dbReference type="AlphaFoldDB" id="A0AAN5CKQ1"/>
<feature type="non-terminal residue" evidence="2">
    <location>
        <position position="1"/>
    </location>
</feature>
<keyword evidence="1" id="KW-0812">Transmembrane</keyword>
<dbReference type="Proteomes" id="UP001328107">
    <property type="component" value="Unassembled WGS sequence"/>
</dbReference>
<keyword evidence="3" id="KW-1185">Reference proteome</keyword>
<feature type="transmembrane region" description="Helical" evidence="1">
    <location>
        <begin position="33"/>
        <end position="52"/>
    </location>
</feature>